<name>A0A151P209_ALLMI</name>
<sequence>MIVLGTLLVNKSPKCLGMRHSEVRLSSHAEQTRLIKFALKQQISGALLGKGGLGESDSQEVAEMIRSQSRLSPGSD</sequence>
<reference evidence="1 2" key="1">
    <citation type="journal article" date="2012" name="Genome Biol.">
        <title>Sequencing three crocodilian genomes to illuminate the evolution of archosaurs and amniotes.</title>
        <authorList>
            <person name="St John J.A."/>
            <person name="Braun E.L."/>
            <person name="Isberg S.R."/>
            <person name="Miles L.G."/>
            <person name="Chong A.Y."/>
            <person name="Gongora J."/>
            <person name="Dalzell P."/>
            <person name="Moran C."/>
            <person name="Bed'hom B."/>
            <person name="Abzhanov A."/>
            <person name="Burgess S.C."/>
            <person name="Cooksey A.M."/>
            <person name="Castoe T.A."/>
            <person name="Crawford N.G."/>
            <person name="Densmore L.D."/>
            <person name="Drew J.C."/>
            <person name="Edwards S.V."/>
            <person name="Faircloth B.C."/>
            <person name="Fujita M.K."/>
            <person name="Greenwold M.J."/>
            <person name="Hoffmann F.G."/>
            <person name="Howard J.M."/>
            <person name="Iguchi T."/>
            <person name="Janes D.E."/>
            <person name="Khan S.Y."/>
            <person name="Kohno S."/>
            <person name="de Koning A.J."/>
            <person name="Lance S.L."/>
            <person name="McCarthy F.M."/>
            <person name="McCormack J.E."/>
            <person name="Merchant M.E."/>
            <person name="Peterson D.G."/>
            <person name="Pollock D.D."/>
            <person name="Pourmand N."/>
            <person name="Raney B.J."/>
            <person name="Roessler K.A."/>
            <person name="Sanford J.R."/>
            <person name="Sawyer R.H."/>
            <person name="Schmidt C.J."/>
            <person name="Triplett E.W."/>
            <person name="Tuberville T.D."/>
            <person name="Venegas-Anaya M."/>
            <person name="Howard J.T."/>
            <person name="Jarvis E.D."/>
            <person name="Guillette L.J.Jr."/>
            <person name="Glenn T.C."/>
            <person name="Green R.E."/>
            <person name="Ray D.A."/>
        </authorList>
    </citation>
    <scope>NUCLEOTIDE SEQUENCE [LARGE SCALE GENOMIC DNA]</scope>
    <source>
        <strain evidence="1">KSC_2009_1</strain>
    </source>
</reference>
<protein>
    <submittedName>
        <fullName evidence="1">Uncharacterized protein</fullName>
    </submittedName>
</protein>
<dbReference type="Proteomes" id="UP000050525">
    <property type="component" value="Unassembled WGS sequence"/>
</dbReference>
<organism evidence="1 2">
    <name type="scientific">Alligator mississippiensis</name>
    <name type="common">American alligator</name>
    <dbReference type="NCBI Taxonomy" id="8496"/>
    <lineage>
        <taxon>Eukaryota</taxon>
        <taxon>Metazoa</taxon>
        <taxon>Chordata</taxon>
        <taxon>Craniata</taxon>
        <taxon>Vertebrata</taxon>
        <taxon>Euteleostomi</taxon>
        <taxon>Archelosauria</taxon>
        <taxon>Archosauria</taxon>
        <taxon>Crocodylia</taxon>
        <taxon>Alligatoridae</taxon>
        <taxon>Alligatorinae</taxon>
        <taxon>Alligator</taxon>
    </lineage>
</organism>
<accession>A0A151P209</accession>
<evidence type="ECO:0000313" key="1">
    <source>
        <dbReference type="EMBL" id="KYO42950.1"/>
    </source>
</evidence>
<dbReference type="AlphaFoldDB" id="A0A151P209"/>
<proteinExistence type="predicted"/>
<evidence type="ECO:0000313" key="2">
    <source>
        <dbReference type="Proteomes" id="UP000050525"/>
    </source>
</evidence>
<comment type="caution">
    <text evidence="1">The sequence shown here is derived from an EMBL/GenBank/DDBJ whole genome shotgun (WGS) entry which is preliminary data.</text>
</comment>
<keyword evidence="2" id="KW-1185">Reference proteome</keyword>
<dbReference type="EMBL" id="AKHW03001300">
    <property type="protein sequence ID" value="KYO42950.1"/>
    <property type="molecule type" value="Genomic_DNA"/>
</dbReference>
<gene>
    <name evidence="1" type="ORF">Y1Q_0010280</name>
</gene>